<evidence type="ECO:0000256" key="7">
    <source>
        <dbReference type="ARBA" id="ARBA00023136"/>
    </source>
</evidence>
<dbReference type="GO" id="GO:0016757">
    <property type="term" value="F:glycosyltransferase activity"/>
    <property type="evidence" value="ECO:0007669"/>
    <property type="project" value="UniProtKB-KW"/>
</dbReference>
<dbReference type="Proteomes" id="UP000000759">
    <property type="component" value="Chromosome 16"/>
</dbReference>
<name>B7G6K9_PHATC</name>
<evidence type="ECO:0000256" key="9">
    <source>
        <dbReference type="SAM" id="Phobius"/>
    </source>
</evidence>
<protein>
    <recommendedName>
        <fullName evidence="12">Glycosyltransferase family 92 protein</fullName>
    </recommendedName>
</protein>
<evidence type="ECO:0000256" key="4">
    <source>
        <dbReference type="ARBA" id="ARBA00022679"/>
    </source>
</evidence>
<feature type="region of interest" description="Disordered" evidence="8">
    <location>
        <begin position="69"/>
        <end position="105"/>
    </location>
</feature>
<organism evidence="10 11">
    <name type="scientific">Phaeodactylum tricornutum (strain CCAP 1055/1)</name>
    <dbReference type="NCBI Taxonomy" id="556484"/>
    <lineage>
        <taxon>Eukaryota</taxon>
        <taxon>Sar</taxon>
        <taxon>Stramenopiles</taxon>
        <taxon>Ochrophyta</taxon>
        <taxon>Bacillariophyta</taxon>
        <taxon>Bacillariophyceae</taxon>
        <taxon>Bacillariophycidae</taxon>
        <taxon>Naviculales</taxon>
        <taxon>Phaeodactylaceae</taxon>
        <taxon>Phaeodactylum</taxon>
    </lineage>
</organism>
<keyword evidence="3" id="KW-0328">Glycosyltransferase</keyword>
<evidence type="ECO:0000256" key="2">
    <source>
        <dbReference type="ARBA" id="ARBA00007647"/>
    </source>
</evidence>
<gene>
    <name evidence="10" type="ORF">PHATRDRAFT_48279</name>
</gene>
<dbReference type="PANTHER" id="PTHR21461:SF69">
    <property type="entry name" value="GLYCOSYLTRANSFERASE FAMILY 92 PROTEIN"/>
    <property type="match status" value="1"/>
</dbReference>
<dbReference type="GO" id="GO:0005737">
    <property type="term" value="C:cytoplasm"/>
    <property type="evidence" value="ECO:0007669"/>
    <property type="project" value="TreeGrafter"/>
</dbReference>
<comment type="subcellular location">
    <subcellularLocation>
        <location evidence="1">Membrane</location>
        <topology evidence="1">Single-pass membrane protein</topology>
    </subcellularLocation>
</comment>
<feature type="compositionally biased region" description="Basic and acidic residues" evidence="8">
    <location>
        <begin position="90"/>
        <end position="105"/>
    </location>
</feature>
<evidence type="ECO:0000256" key="1">
    <source>
        <dbReference type="ARBA" id="ARBA00004167"/>
    </source>
</evidence>
<evidence type="ECO:0000256" key="3">
    <source>
        <dbReference type="ARBA" id="ARBA00022676"/>
    </source>
</evidence>
<dbReference type="InterPro" id="IPR008166">
    <property type="entry name" value="Glyco_transf_92"/>
</dbReference>
<dbReference type="InParanoid" id="B7G6K9"/>
<dbReference type="HOGENOM" id="CLU_013244_0_0_1"/>
<evidence type="ECO:0000313" key="10">
    <source>
        <dbReference type="EMBL" id="EEC45876.1"/>
    </source>
</evidence>
<dbReference type="PaxDb" id="2850-Phatr48279"/>
<reference evidence="11" key="2">
    <citation type="submission" date="2008-08" db="EMBL/GenBank/DDBJ databases">
        <authorList>
            <consortium name="Diatom Consortium"/>
            <person name="Grigoriev I."/>
            <person name="Grimwood J."/>
            <person name="Kuo A."/>
            <person name="Otillar R.P."/>
            <person name="Salamov A."/>
            <person name="Detter J.C."/>
            <person name="Lindquist E."/>
            <person name="Shapiro H."/>
            <person name="Lucas S."/>
            <person name="Glavina del Rio T."/>
            <person name="Pitluck S."/>
            <person name="Rokhsar D."/>
            <person name="Bowler C."/>
        </authorList>
    </citation>
    <scope>GENOME REANNOTATION</scope>
    <source>
        <strain evidence="11">CCAP 1055/1</strain>
    </source>
</reference>
<keyword evidence="11" id="KW-1185">Reference proteome</keyword>
<dbReference type="KEGG" id="pti:PHATRDRAFT_48279"/>
<reference evidence="10 11" key="1">
    <citation type="journal article" date="2008" name="Nature">
        <title>The Phaeodactylum genome reveals the evolutionary history of diatom genomes.</title>
        <authorList>
            <person name="Bowler C."/>
            <person name="Allen A.E."/>
            <person name="Badger J.H."/>
            <person name="Grimwood J."/>
            <person name="Jabbari K."/>
            <person name="Kuo A."/>
            <person name="Maheswari U."/>
            <person name="Martens C."/>
            <person name="Maumus F."/>
            <person name="Otillar R.P."/>
            <person name="Rayko E."/>
            <person name="Salamov A."/>
            <person name="Vandepoele K."/>
            <person name="Beszteri B."/>
            <person name="Gruber A."/>
            <person name="Heijde M."/>
            <person name="Katinka M."/>
            <person name="Mock T."/>
            <person name="Valentin K."/>
            <person name="Verret F."/>
            <person name="Berges J.A."/>
            <person name="Brownlee C."/>
            <person name="Cadoret J.P."/>
            <person name="Chiovitti A."/>
            <person name="Choi C.J."/>
            <person name="Coesel S."/>
            <person name="De Martino A."/>
            <person name="Detter J.C."/>
            <person name="Durkin C."/>
            <person name="Falciatore A."/>
            <person name="Fournet J."/>
            <person name="Haruta M."/>
            <person name="Huysman M.J."/>
            <person name="Jenkins B.D."/>
            <person name="Jiroutova K."/>
            <person name="Jorgensen R.E."/>
            <person name="Joubert Y."/>
            <person name="Kaplan A."/>
            <person name="Kroger N."/>
            <person name="Kroth P.G."/>
            <person name="La Roche J."/>
            <person name="Lindquist E."/>
            <person name="Lommer M."/>
            <person name="Martin-Jezequel V."/>
            <person name="Lopez P.J."/>
            <person name="Lucas S."/>
            <person name="Mangogna M."/>
            <person name="McGinnis K."/>
            <person name="Medlin L.K."/>
            <person name="Montsant A."/>
            <person name="Oudot-Le Secq M.P."/>
            <person name="Napoli C."/>
            <person name="Obornik M."/>
            <person name="Parker M.S."/>
            <person name="Petit J.L."/>
            <person name="Porcel B.M."/>
            <person name="Poulsen N."/>
            <person name="Robison M."/>
            <person name="Rychlewski L."/>
            <person name="Rynearson T.A."/>
            <person name="Schmutz J."/>
            <person name="Shapiro H."/>
            <person name="Siaut M."/>
            <person name="Stanley M."/>
            <person name="Sussman M.R."/>
            <person name="Taylor A.R."/>
            <person name="Vardi A."/>
            <person name="von Dassow P."/>
            <person name="Vyverman W."/>
            <person name="Willis A."/>
            <person name="Wyrwicz L.S."/>
            <person name="Rokhsar D.S."/>
            <person name="Weissenbach J."/>
            <person name="Armbrust E.V."/>
            <person name="Green B.R."/>
            <person name="Van de Peer Y."/>
            <person name="Grigoriev I.V."/>
        </authorList>
    </citation>
    <scope>NUCLEOTIDE SEQUENCE [LARGE SCALE GENOMIC DNA]</scope>
    <source>
        <strain evidence="10 11">CCAP 1055/1</strain>
    </source>
</reference>
<proteinExistence type="inferred from homology"/>
<dbReference type="OrthoDB" id="2526284at2759"/>
<keyword evidence="7 9" id="KW-0472">Membrane</keyword>
<dbReference type="Pfam" id="PF01697">
    <property type="entry name" value="Glyco_transf_92"/>
    <property type="match status" value="1"/>
</dbReference>
<dbReference type="OMA" id="METRFIC"/>
<keyword evidence="4" id="KW-0808">Transferase</keyword>
<evidence type="ECO:0000256" key="5">
    <source>
        <dbReference type="ARBA" id="ARBA00022692"/>
    </source>
</evidence>
<dbReference type="eggNOG" id="ENOG502SMBN">
    <property type="taxonomic scope" value="Eukaryota"/>
</dbReference>
<dbReference type="GeneID" id="7203377"/>
<feature type="transmembrane region" description="Helical" evidence="9">
    <location>
        <begin position="37"/>
        <end position="57"/>
    </location>
</feature>
<keyword evidence="5 9" id="KW-0812">Transmembrane</keyword>
<evidence type="ECO:0000256" key="6">
    <source>
        <dbReference type="ARBA" id="ARBA00022989"/>
    </source>
</evidence>
<evidence type="ECO:0000256" key="8">
    <source>
        <dbReference type="SAM" id="MobiDB-lite"/>
    </source>
</evidence>
<keyword evidence="6 9" id="KW-1133">Transmembrane helix</keyword>
<evidence type="ECO:0008006" key="12">
    <source>
        <dbReference type="Google" id="ProtNLM"/>
    </source>
</evidence>
<dbReference type="EMBL" id="CM000618">
    <property type="protein sequence ID" value="EEC45876.1"/>
    <property type="molecule type" value="Genomic_DNA"/>
</dbReference>
<comment type="similarity">
    <text evidence="2">Belongs to the glycosyltransferase 92 family.</text>
</comment>
<dbReference type="AlphaFoldDB" id="B7G6K9"/>
<evidence type="ECO:0000313" key="11">
    <source>
        <dbReference type="Proteomes" id="UP000000759"/>
    </source>
</evidence>
<accession>B7G6K9</accession>
<sequence length="839" mass="96420">MPAFSSKFGSAARPLPVRRRTMGSGSRRKWTSASPTCWIGMTMFCLVVAYVAVVVVVTRNHIVGEDKSYHEDSPLAAHAPEAPLKSSRKNRLDSVQDTGRKEQQIETLAEKTKRNPFRRQHLENPFGHGVAPDVLLPKDEGDGTDAEPNHLAAKIDPPPETHPSPDFILKAFLEPSSLDEWTRKPLPIRSQAKQHNLREISYPRLNSCSKLIQQWPVDDTPADIDPFLPWIHDVFPTHDGAYVQFVAQNKRRCKTGHKEKDIMAHMQPQVALFQHVPIKRLSKDDGTASETRYRLSSHEEADPDGVVTRFICRFKPSMEETLSEFNFDYDWTALRKRYKNTFSEDDGGIKSIHTSQLLFRCPIPKALQNDIRLGRSVDPKTDWTKYFVDLIPIRTPPRYGPPKQFLQPQYKDFLDNNVTARFDPEHEWGSQHILPAIKDSGRWENIPICQPSLMTYENQKADEDLSALILSTTHAIEPVKKHRLVSCIWASAGYTTRGNRFAINDGQRRLLEWISYNKVIGFDHFYLYDNSGAFSNDTSLKSVADLFPDDVTYIPWPSQICNNNPNNVDSVGERSSQYAAESSCRLRFGPHVDWIGQFDIDEYLIPMGKHSDVLSLLKELEAEDTRIVSFGSWRAWPRRAFIDEIVEINDPEICWHNEPCFHLQIPLKHTMLQAYNCDRQPPGQKKEVMPAEKQLYRPDYVLQHFIHYSAVTTLSEKNESEYVKEGMVWKPRGFPDPRQRFGDELSEALMIHTKAVAIQDTSGWQRMCHVDNLKLPRRKQGLCRLGLPWPKDPAMAAQNGTKEGWAFNCYVNEKVEAQLIPKLEESMRQRAPHFFDLRQ</sequence>
<dbReference type="PANTHER" id="PTHR21461">
    <property type="entry name" value="GLYCOSYLTRANSFERASE FAMILY 92 PROTEIN"/>
    <property type="match status" value="1"/>
</dbReference>
<dbReference type="GO" id="GO:0016020">
    <property type="term" value="C:membrane"/>
    <property type="evidence" value="ECO:0007669"/>
    <property type="project" value="UniProtKB-SubCell"/>
</dbReference>
<dbReference type="RefSeq" id="XP_002182589.1">
    <property type="nucleotide sequence ID" value="XM_002182553.1"/>
</dbReference>